<feature type="transmembrane region" description="Helical" evidence="13">
    <location>
        <begin position="611"/>
        <end position="631"/>
    </location>
</feature>
<evidence type="ECO:0000256" key="5">
    <source>
        <dbReference type="ARBA" id="ARBA00022692"/>
    </source>
</evidence>
<evidence type="ECO:0000256" key="7">
    <source>
        <dbReference type="ARBA" id="ARBA00022737"/>
    </source>
</evidence>
<dbReference type="FunFam" id="1.20.1070.10:FF:000054">
    <property type="entry name" value="Adhesion G protein-coupled receptor E3"/>
    <property type="match status" value="1"/>
</dbReference>
<dbReference type="Pfam" id="PF23283">
    <property type="entry name" value="D8C_UMOD"/>
    <property type="match status" value="2"/>
</dbReference>
<evidence type="ECO:0000256" key="9">
    <source>
        <dbReference type="ARBA" id="ARBA00022989"/>
    </source>
</evidence>
<dbReference type="AlphaFoldDB" id="A0A9J8C8W9"/>
<evidence type="ECO:0000256" key="3">
    <source>
        <dbReference type="ARBA" id="ARBA00022475"/>
    </source>
</evidence>
<dbReference type="PROSITE" id="PS50221">
    <property type="entry name" value="GAIN_B"/>
    <property type="match status" value="1"/>
</dbReference>
<feature type="domain" description="G-protein coupled receptors family 2 profile 2" evidence="16">
    <location>
        <begin position="574"/>
        <end position="821"/>
    </location>
</feature>
<feature type="domain" description="GAIN-B" evidence="15">
    <location>
        <begin position="418"/>
        <end position="568"/>
    </location>
</feature>
<dbReference type="GO" id="GO:0007166">
    <property type="term" value="P:cell surface receptor signaling pathway"/>
    <property type="evidence" value="ECO:0007669"/>
    <property type="project" value="InterPro"/>
</dbReference>
<evidence type="ECO:0000256" key="1">
    <source>
        <dbReference type="ARBA" id="ARBA00004651"/>
    </source>
</evidence>
<feature type="transmembrane region" description="Helical" evidence="13">
    <location>
        <begin position="637"/>
        <end position="670"/>
    </location>
</feature>
<keyword evidence="6 14" id="KW-0732">Signal</keyword>
<reference evidence="17" key="2">
    <citation type="submission" date="2025-09" db="UniProtKB">
        <authorList>
            <consortium name="Ensembl"/>
        </authorList>
    </citation>
    <scope>IDENTIFICATION</scope>
</reference>
<evidence type="ECO:0000259" key="15">
    <source>
        <dbReference type="PROSITE" id="PS50221"/>
    </source>
</evidence>
<evidence type="ECO:0000256" key="8">
    <source>
        <dbReference type="ARBA" id="ARBA00022837"/>
    </source>
</evidence>
<keyword evidence="10 13" id="KW-0472">Membrane</keyword>
<feature type="transmembrane region" description="Helical" evidence="13">
    <location>
        <begin position="800"/>
        <end position="820"/>
    </location>
</feature>
<feature type="transmembrane region" description="Helical" evidence="13">
    <location>
        <begin position="576"/>
        <end position="599"/>
    </location>
</feature>
<dbReference type="GeneTree" id="ENSGT00940000163334"/>
<dbReference type="InterPro" id="IPR046338">
    <property type="entry name" value="GAIN_dom_sf"/>
</dbReference>
<dbReference type="Pfam" id="PF00002">
    <property type="entry name" value="7tm_2"/>
    <property type="match status" value="1"/>
</dbReference>
<dbReference type="Pfam" id="PF01825">
    <property type="entry name" value="GPS"/>
    <property type="match status" value="1"/>
</dbReference>
<dbReference type="InterPro" id="IPR000832">
    <property type="entry name" value="GPCR_2_secretin-like"/>
</dbReference>
<feature type="transmembrane region" description="Helical" evidence="13">
    <location>
        <begin position="770"/>
        <end position="788"/>
    </location>
</feature>
<evidence type="ECO:0000256" key="10">
    <source>
        <dbReference type="ARBA" id="ARBA00023136"/>
    </source>
</evidence>
<evidence type="ECO:0000256" key="11">
    <source>
        <dbReference type="ARBA" id="ARBA00023157"/>
    </source>
</evidence>
<accession>A0A9J8C8W9</accession>
<evidence type="ECO:0000256" key="4">
    <source>
        <dbReference type="ARBA" id="ARBA00022536"/>
    </source>
</evidence>
<dbReference type="SMART" id="SM00303">
    <property type="entry name" value="GPS"/>
    <property type="match status" value="1"/>
</dbReference>
<keyword evidence="12" id="KW-0325">Glycoprotein</keyword>
<evidence type="ECO:0000256" key="14">
    <source>
        <dbReference type="SAM" id="SignalP"/>
    </source>
</evidence>
<dbReference type="Gene3D" id="2.60.220.50">
    <property type="match status" value="1"/>
</dbReference>
<dbReference type="GO" id="GO:0005886">
    <property type="term" value="C:plasma membrane"/>
    <property type="evidence" value="ECO:0007669"/>
    <property type="project" value="UniProtKB-SubCell"/>
</dbReference>
<organism evidence="17 18">
    <name type="scientific">Cyprinus carpio carpio</name>
    <dbReference type="NCBI Taxonomy" id="630221"/>
    <lineage>
        <taxon>Eukaryota</taxon>
        <taxon>Metazoa</taxon>
        <taxon>Chordata</taxon>
        <taxon>Craniata</taxon>
        <taxon>Vertebrata</taxon>
        <taxon>Euteleostomi</taxon>
        <taxon>Actinopterygii</taxon>
        <taxon>Neopterygii</taxon>
        <taxon>Teleostei</taxon>
        <taxon>Ostariophysi</taxon>
        <taxon>Cypriniformes</taxon>
        <taxon>Cyprinidae</taxon>
        <taxon>Cyprininae</taxon>
        <taxon>Cyprinus</taxon>
    </lineage>
</organism>
<feature type="signal peptide" evidence="14">
    <location>
        <begin position="1"/>
        <end position="21"/>
    </location>
</feature>
<proteinExistence type="inferred from homology"/>
<evidence type="ECO:0000313" key="18">
    <source>
        <dbReference type="Proteomes" id="UP001108240"/>
    </source>
</evidence>
<dbReference type="GO" id="GO:0004930">
    <property type="term" value="F:G protein-coupled receptor activity"/>
    <property type="evidence" value="ECO:0007669"/>
    <property type="project" value="InterPro"/>
</dbReference>
<keyword evidence="5 13" id="KW-0812">Transmembrane</keyword>
<dbReference type="PROSITE" id="PS50261">
    <property type="entry name" value="G_PROTEIN_RECEP_F2_4"/>
    <property type="match status" value="1"/>
</dbReference>
<protein>
    <submittedName>
        <fullName evidence="17">Uncharacterized protein</fullName>
    </submittedName>
</protein>
<dbReference type="Ensembl" id="ENSCCRT00000166104.1">
    <property type="protein sequence ID" value="ENSCCRP00000166292.1"/>
    <property type="gene ID" value="ENSCCRG00000082414.1"/>
</dbReference>
<keyword evidence="8" id="KW-0106">Calcium</keyword>
<keyword evidence="4" id="KW-0245">EGF-like domain</keyword>
<keyword evidence="18" id="KW-1185">Reference proteome</keyword>
<evidence type="ECO:0000259" key="16">
    <source>
        <dbReference type="PROSITE" id="PS50261"/>
    </source>
</evidence>
<dbReference type="InterPro" id="IPR000203">
    <property type="entry name" value="GPS"/>
</dbReference>
<dbReference type="SUPFAM" id="SSF81321">
    <property type="entry name" value="Family A G protein-coupled receptor-like"/>
    <property type="match status" value="1"/>
</dbReference>
<comment type="similarity">
    <text evidence="2">Belongs to the G-protein coupled receptor 2 family. Adhesion G-protein coupled receptor (ADGR) subfamily.</text>
</comment>
<dbReference type="InterPro" id="IPR017981">
    <property type="entry name" value="GPCR_2-like_7TM"/>
</dbReference>
<dbReference type="PRINTS" id="PR00249">
    <property type="entry name" value="GPCRSECRETIN"/>
</dbReference>
<dbReference type="InterPro" id="IPR057774">
    <property type="entry name" value="D8C_UMOD/GP2/OIT3-like"/>
</dbReference>
<keyword evidence="9 13" id="KW-1133">Transmembrane helix</keyword>
<evidence type="ECO:0000256" key="2">
    <source>
        <dbReference type="ARBA" id="ARBA00007343"/>
    </source>
</evidence>
<dbReference type="InterPro" id="IPR057244">
    <property type="entry name" value="GAIN_B"/>
</dbReference>
<dbReference type="PANTHER" id="PTHR12011">
    <property type="entry name" value="ADHESION G-PROTEIN COUPLED RECEPTOR"/>
    <property type="match status" value="1"/>
</dbReference>
<dbReference type="Proteomes" id="UP001108240">
    <property type="component" value="Unplaced"/>
</dbReference>
<feature type="chain" id="PRO_5039918740" evidence="14">
    <location>
        <begin position="22"/>
        <end position="842"/>
    </location>
</feature>
<feature type="transmembrane region" description="Helical" evidence="13">
    <location>
        <begin position="726"/>
        <end position="749"/>
    </location>
</feature>
<evidence type="ECO:0000313" key="17">
    <source>
        <dbReference type="Ensembl" id="ENSCCRP00000166292.1"/>
    </source>
</evidence>
<comment type="subcellular location">
    <subcellularLocation>
        <location evidence="1">Cell membrane</location>
        <topology evidence="1">Multi-pass membrane protein</topology>
    </subcellularLocation>
</comment>
<name>A0A9J8C8W9_CYPCA</name>
<evidence type="ECO:0000256" key="12">
    <source>
        <dbReference type="ARBA" id="ARBA00023180"/>
    </source>
</evidence>
<evidence type="ECO:0000256" key="13">
    <source>
        <dbReference type="SAM" id="Phobius"/>
    </source>
</evidence>
<sequence>MAFFQTGFIRLPISVMLYVSACTTVTQETTTAAHLSDPCYNYTILDEPWRDTSNILGSVMKCDQHVSWSGWYRLFINGLSAHIPESCIIPYGCGTYTALGIPDGHPRIEDGVVTREACAQWGDFCCYIRSFPIKVKACPGNYYVYELVSPTHCDAAYCADVSSINTISTAVTAATISTVYPSVDPCYNYTVLDEPWRANSSRPPNSYKFDRSVTWSGWYRLFINTVSTQIPDTCVEIYSCGTIIPLWIRGGHPTVEDGVVTRDVCGHWDNYCCYYGSYPIKVKACPGNYYVYELVSPTVNDAVYCAVKPETSSAVINMTQQERCNSQTFGGCFQNLLEQIENITAQELPLETVQNILNMAFNTSEKILESSSSSVNAADLASYGNRLLKASEKLISTLVKPVDTSDSVSFTLAAVEGQVFMVGPQVTLDKIPRLDTTNSSVDIDLLGITRNNNEKSAAVAFMSYNMMENLLKPDFFNTPKDTIKTMMSTVISATLPKTTNTKLTKPVNFTLKHIREFDPNDSLSCVYWNISEWIVDGCSVLKTNSSYTVCSCDHLSTFALIMQTSHPPESDSLMDLLNLVCVIVGLAFFSLALLTFALCQWSPGVNNVARINICISLLLAHLLFLLTQQFLSLIRPLQVLCAMISGLLHFLFLSGFVWMFIEAVLLFICVKNLSQISSKKREVLSSGFLCVIGYLVALVVVCVSVGLVPEGYGSEECWIKMDKGFIWSFLGPVCVILALNMILFIKIVISLISALKTLNAEVSQMKQTKIMVFKTLAQCVVLGCSWILGFFTNGSKVLEILFLILNSQQGTFIFLIYCVLNNEVRQQYRNFFRCLCCGHKQH</sequence>
<keyword evidence="11" id="KW-1015">Disulfide bond</keyword>
<evidence type="ECO:0000256" key="6">
    <source>
        <dbReference type="ARBA" id="ARBA00022729"/>
    </source>
</evidence>
<keyword evidence="7" id="KW-0677">Repeat</keyword>
<reference evidence="17" key="1">
    <citation type="submission" date="2025-08" db="UniProtKB">
        <authorList>
            <consortium name="Ensembl"/>
        </authorList>
    </citation>
    <scope>IDENTIFICATION</scope>
</reference>
<keyword evidence="3" id="KW-1003">Cell membrane</keyword>
<feature type="transmembrane region" description="Helical" evidence="13">
    <location>
        <begin position="682"/>
        <end position="706"/>
    </location>
</feature>
<dbReference type="GO" id="GO:0007189">
    <property type="term" value="P:adenylate cyclase-activating G protein-coupled receptor signaling pathway"/>
    <property type="evidence" value="ECO:0007669"/>
    <property type="project" value="TreeGrafter"/>
</dbReference>
<dbReference type="PANTHER" id="PTHR12011:SF469">
    <property type="entry name" value="ADHESION G PROTEIN-COUPLED RECEPTOR E1-RELATED"/>
    <property type="match status" value="1"/>
</dbReference>
<dbReference type="Gene3D" id="1.20.1070.10">
    <property type="entry name" value="Rhodopsin 7-helix transmembrane proteins"/>
    <property type="match status" value="1"/>
</dbReference>